<evidence type="ECO:0000313" key="2">
    <source>
        <dbReference type="EMBL" id="KLO17657.1"/>
    </source>
</evidence>
<dbReference type="InParanoid" id="A0A0H2S1C4"/>
<dbReference type="Proteomes" id="UP000053477">
    <property type="component" value="Unassembled WGS sequence"/>
</dbReference>
<evidence type="ECO:0000256" key="1">
    <source>
        <dbReference type="SAM" id="MobiDB-lite"/>
    </source>
</evidence>
<gene>
    <name evidence="2" type="ORF">SCHPADRAFT_886817</name>
</gene>
<dbReference type="AlphaFoldDB" id="A0A0H2S1C4"/>
<sequence length="336" mass="37524">MELSDIADWQAFVASLVEQPRIAEAEKNNSMFDFVEAAKANGKSNIRRDWTTSSDSKSPPDLLLSSNDSIIFHVHRSVVLAKSANMLGMASSSRSSRESIAKETPPNGTSNSQVRQLPYTSRVVNVLLHIVYNDGCDRVATTSMAEISSVIRALKEYGIPLKPSTSSNSMLFRMLSEHCQKSDPLQVYIFAASHAPDLQHIAVYASRFLLSLDFCRITDEMATSIGAIYLLRLYTLLTGRTREFKRLLIPPPQPHEPLPQCDAKILREAWTLVTTFLVWAAAPDVKDATIDKLKAPAVNKLQCKQCKAHLERRFNSLKQSWSSVQVLKLLVPRADH</sequence>
<feature type="region of interest" description="Disordered" evidence="1">
    <location>
        <begin position="91"/>
        <end position="114"/>
    </location>
</feature>
<protein>
    <recommendedName>
        <fullName evidence="4">BTB domain-containing protein</fullName>
    </recommendedName>
</protein>
<organism evidence="2 3">
    <name type="scientific">Schizopora paradoxa</name>
    <dbReference type="NCBI Taxonomy" id="27342"/>
    <lineage>
        <taxon>Eukaryota</taxon>
        <taxon>Fungi</taxon>
        <taxon>Dikarya</taxon>
        <taxon>Basidiomycota</taxon>
        <taxon>Agaricomycotina</taxon>
        <taxon>Agaricomycetes</taxon>
        <taxon>Hymenochaetales</taxon>
        <taxon>Schizoporaceae</taxon>
        <taxon>Schizopora</taxon>
    </lineage>
</organism>
<proteinExistence type="predicted"/>
<dbReference type="InterPro" id="IPR011333">
    <property type="entry name" value="SKP1/BTB/POZ_sf"/>
</dbReference>
<name>A0A0H2S1C4_9AGAM</name>
<accession>A0A0H2S1C4</accession>
<reference evidence="2 3" key="1">
    <citation type="submission" date="2015-04" db="EMBL/GenBank/DDBJ databases">
        <title>Complete genome sequence of Schizopora paradoxa KUC8140, a cosmopolitan wood degrader in East Asia.</title>
        <authorList>
            <consortium name="DOE Joint Genome Institute"/>
            <person name="Min B."/>
            <person name="Park H."/>
            <person name="Jang Y."/>
            <person name="Kim J.-J."/>
            <person name="Kim K.H."/>
            <person name="Pangilinan J."/>
            <person name="Lipzen A."/>
            <person name="Riley R."/>
            <person name="Grigoriev I.V."/>
            <person name="Spatafora J.W."/>
            <person name="Choi I.-G."/>
        </authorList>
    </citation>
    <scope>NUCLEOTIDE SEQUENCE [LARGE SCALE GENOMIC DNA]</scope>
    <source>
        <strain evidence="2 3">KUC8140</strain>
    </source>
</reference>
<dbReference type="STRING" id="27342.A0A0H2S1C4"/>
<evidence type="ECO:0008006" key="4">
    <source>
        <dbReference type="Google" id="ProtNLM"/>
    </source>
</evidence>
<dbReference type="OrthoDB" id="3265815at2759"/>
<dbReference type="EMBL" id="KQ085902">
    <property type="protein sequence ID" value="KLO17657.1"/>
    <property type="molecule type" value="Genomic_DNA"/>
</dbReference>
<dbReference type="Gene3D" id="3.30.710.10">
    <property type="entry name" value="Potassium Channel Kv1.1, Chain A"/>
    <property type="match status" value="1"/>
</dbReference>
<evidence type="ECO:0000313" key="3">
    <source>
        <dbReference type="Proteomes" id="UP000053477"/>
    </source>
</evidence>
<keyword evidence="3" id="KW-1185">Reference proteome</keyword>